<dbReference type="Gene3D" id="1.25.40.20">
    <property type="entry name" value="Ankyrin repeat-containing domain"/>
    <property type="match status" value="1"/>
</dbReference>
<evidence type="ECO:0000313" key="4">
    <source>
        <dbReference type="Proteomes" id="UP000028760"/>
    </source>
</evidence>
<dbReference type="PROSITE" id="PS50088">
    <property type="entry name" value="ANK_REPEAT"/>
    <property type="match status" value="2"/>
</dbReference>
<dbReference type="SUPFAM" id="SSF48403">
    <property type="entry name" value="Ankyrin repeat"/>
    <property type="match status" value="1"/>
</dbReference>
<dbReference type="EMBL" id="AYCK01001544">
    <property type="status" value="NOT_ANNOTATED_CDS"/>
    <property type="molecule type" value="Genomic_DNA"/>
</dbReference>
<reference evidence="3" key="3">
    <citation type="submission" date="2025-09" db="UniProtKB">
        <authorList>
            <consortium name="Ensembl"/>
        </authorList>
    </citation>
    <scope>IDENTIFICATION</scope>
</reference>
<dbReference type="InterPro" id="IPR036770">
    <property type="entry name" value="Ankyrin_rpt-contain_sf"/>
</dbReference>
<feature type="repeat" description="ANK" evidence="1">
    <location>
        <begin position="76"/>
        <end position="108"/>
    </location>
</feature>
<accession>A0A096M1Q5</accession>
<feature type="region of interest" description="Disordered" evidence="2">
    <location>
        <begin position="178"/>
        <end position="281"/>
    </location>
</feature>
<feature type="region of interest" description="Disordered" evidence="2">
    <location>
        <begin position="338"/>
        <end position="362"/>
    </location>
</feature>
<dbReference type="InterPro" id="IPR034998">
    <property type="entry name" value="ANKLE1"/>
</dbReference>
<dbReference type="Pfam" id="PF12796">
    <property type="entry name" value="Ank_2"/>
    <property type="match status" value="1"/>
</dbReference>
<evidence type="ECO:0000256" key="2">
    <source>
        <dbReference type="SAM" id="MobiDB-lite"/>
    </source>
</evidence>
<name>A0A096M1Q5_POEFO</name>
<reference evidence="4" key="1">
    <citation type="submission" date="2013-10" db="EMBL/GenBank/DDBJ databases">
        <authorList>
            <person name="Schartl M."/>
            <person name="Warren W."/>
        </authorList>
    </citation>
    <scope>NUCLEOTIDE SEQUENCE [LARGE SCALE GENOMIC DNA]</scope>
    <source>
        <strain evidence="4">female</strain>
    </source>
</reference>
<dbReference type="PANTHER" id="PTHR46427">
    <property type="entry name" value="ANKYRIN REPEAT AND LEM DOMAIN-CONTAINING PROTEIN 1"/>
    <property type="match status" value="1"/>
</dbReference>
<keyword evidence="1" id="KW-0040">ANK repeat</keyword>
<sequence length="582" mass="65217">MDCSKRRLASQLCVAVNDGDSRSVQLFLSKGANPNLVDSKGVAAIHLAVGKETEKNIRCLKMLLQHGSDPNVRSSDGLTPLHVAALWGCYQNLKLLLMNGGNPNLKDNEGNTAAELAEHQDNRKCASLLHEYQSSADTEEEDFPQFQYCEPVGRVESSESTEEELEKTVISQCALELSDDEPEGQSDKDPPVNPSEQQEQAHVGSSSSGTCSSHYNYGSESNSASSSSTSSCFSPRTSTEDTDPPHTPGTGCTPRYSMSRLSSRRPQRLADLSFTPGGRPVIQNLDEPVEYLYTDTEQGHKLIETHVPPTSDTSLSSGTSTSISDETVLYDWRALQTETESSKGKENLQPEMQAREKEDDKSECRLLPETRALGYSPDLCRVLKTFQLPNSHGDEQSLCQQFDQPDQNRKWREGIIKSSFNYLLLDPSRVTKNLPFRSHTMTPQECFQTFIHAIFYVGKGKRSRPYSHLYEALEYYRGEKTAKKLCPKVQHILQVWTAGQGVISLHCFQNVIPVEAYTREACMVEAIGLKMLTNQKRGDFYGVVSNWELKRKRELGIHLLYRAMQIFLAEGERQLRPADIRQ</sequence>
<dbReference type="CDD" id="cd10454">
    <property type="entry name" value="GIY-YIG_COG3680_Meta"/>
    <property type="match status" value="1"/>
</dbReference>
<organism evidence="3 4">
    <name type="scientific">Poecilia formosa</name>
    <name type="common">Amazon molly</name>
    <name type="synonym">Limia formosa</name>
    <dbReference type="NCBI Taxonomy" id="48698"/>
    <lineage>
        <taxon>Eukaryota</taxon>
        <taxon>Metazoa</taxon>
        <taxon>Chordata</taxon>
        <taxon>Craniata</taxon>
        <taxon>Vertebrata</taxon>
        <taxon>Euteleostomi</taxon>
        <taxon>Actinopterygii</taxon>
        <taxon>Neopterygii</taxon>
        <taxon>Teleostei</taxon>
        <taxon>Neoteleostei</taxon>
        <taxon>Acanthomorphata</taxon>
        <taxon>Ovalentaria</taxon>
        <taxon>Atherinomorphae</taxon>
        <taxon>Cyprinodontiformes</taxon>
        <taxon>Poeciliidae</taxon>
        <taxon>Poeciliinae</taxon>
        <taxon>Poecilia</taxon>
    </lineage>
</organism>
<dbReference type="PROSITE" id="PS50297">
    <property type="entry name" value="ANK_REP_REGION"/>
    <property type="match status" value="1"/>
</dbReference>
<dbReference type="GeneTree" id="ENSGT00510000049316"/>
<dbReference type="Pfam" id="PF22945">
    <property type="entry name" value="LEM-3_GIY-YIG"/>
    <property type="match status" value="1"/>
</dbReference>
<dbReference type="GO" id="GO:0000724">
    <property type="term" value="P:double-strand break repair via homologous recombination"/>
    <property type="evidence" value="ECO:0007669"/>
    <property type="project" value="TreeGrafter"/>
</dbReference>
<evidence type="ECO:0000256" key="1">
    <source>
        <dbReference type="PROSITE-ProRule" id="PRU00023"/>
    </source>
</evidence>
<dbReference type="Ensembl" id="ENSPFOT00000026720.1">
    <property type="protein sequence ID" value="ENSPFOP00000025346.1"/>
    <property type="gene ID" value="ENSPFOG00000022179.1"/>
</dbReference>
<feature type="compositionally biased region" description="Basic and acidic residues" evidence="2">
    <location>
        <begin position="340"/>
        <end position="362"/>
    </location>
</feature>
<dbReference type="GO" id="GO:0005654">
    <property type="term" value="C:nucleoplasm"/>
    <property type="evidence" value="ECO:0007669"/>
    <property type="project" value="TreeGrafter"/>
</dbReference>
<dbReference type="GO" id="GO:0000712">
    <property type="term" value="P:resolution of meiotic recombination intermediates"/>
    <property type="evidence" value="ECO:0007669"/>
    <property type="project" value="TreeGrafter"/>
</dbReference>
<evidence type="ECO:0000313" key="3">
    <source>
        <dbReference type="Ensembl" id="ENSPFOP00000025346.1"/>
    </source>
</evidence>
<dbReference type="SMART" id="SM00248">
    <property type="entry name" value="ANK"/>
    <property type="match status" value="4"/>
</dbReference>
<dbReference type="GO" id="GO:0005737">
    <property type="term" value="C:cytoplasm"/>
    <property type="evidence" value="ECO:0007669"/>
    <property type="project" value="TreeGrafter"/>
</dbReference>
<dbReference type="PANTHER" id="PTHR46427:SF1">
    <property type="entry name" value="ANKYRIN REPEAT AND LEM DOMAIN-CONTAINING PROTEIN 1"/>
    <property type="match status" value="1"/>
</dbReference>
<proteinExistence type="predicted"/>
<feature type="repeat" description="ANK" evidence="1">
    <location>
        <begin position="40"/>
        <end position="75"/>
    </location>
</feature>
<keyword evidence="4" id="KW-1185">Reference proteome</keyword>
<dbReference type="InterPro" id="IPR002110">
    <property type="entry name" value="Ankyrin_rpt"/>
</dbReference>
<protein>
    <submittedName>
        <fullName evidence="3">Zgc:85936</fullName>
    </submittedName>
</protein>
<dbReference type="Proteomes" id="UP000028760">
    <property type="component" value="Unassembled WGS sequence"/>
</dbReference>
<reference evidence="3" key="2">
    <citation type="submission" date="2025-08" db="UniProtKB">
        <authorList>
            <consortium name="Ensembl"/>
        </authorList>
    </citation>
    <scope>IDENTIFICATION</scope>
</reference>
<feature type="compositionally biased region" description="Low complexity" evidence="2">
    <location>
        <begin position="204"/>
        <end position="237"/>
    </location>
</feature>
<dbReference type="GO" id="GO:0004520">
    <property type="term" value="F:DNA endonuclease activity"/>
    <property type="evidence" value="ECO:0007669"/>
    <property type="project" value="TreeGrafter"/>
</dbReference>
<dbReference type="AlphaFoldDB" id="A0A096M1Q5"/>